<dbReference type="AlphaFoldDB" id="M7BXY0"/>
<dbReference type="Proteomes" id="UP000031443">
    <property type="component" value="Unassembled WGS sequence"/>
</dbReference>
<keyword evidence="2" id="KW-1185">Reference proteome</keyword>
<reference evidence="2" key="1">
    <citation type="journal article" date="2013" name="Nat. Genet.">
        <title>The draft genomes of soft-shell turtle and green sea turtle yield insights into the development and evolution of the turtle-specific body plan.</title>
        <authorList>
            <person name="Wang Z."/>
            <person name="Pascual-Anaya J."/>
            <person name="Zadissa A."/>
            <person name="Li W."/>
            <person name="Niimura Y."/>
            <person name="Huang Z."/>
            <person name="Li C."/>
            <person name="White S."/>
            <person name="Xiong Z."/>
            <person name="Fang D."/>
            <person name="Wang B."/>
            <person name="Ming Y."/>
            <person name="Chen Y."/>
            <person name="Zheng Y."/>
            <person name="Kuraku S."/>
            <person name="Pignatelli M."/>
            <person name="Herrero J."/>
            <person name="Beal K."/>
            <person name="Nozawa M."/>
            <person name="Li Q."/>
            <person name="Wang J."/>
            <person name="Zhang H."/>
            <person name="Yu L."/>
            <person name="Shigenobu S."/>
            <person name="Wang J."/>
            <person name="Liu J."/>
            <person name="Flicek P."/>
            <person name="Searle S."/>
            <person name="Wang J."/>
            <person name="Kuratani S."/>
            <person name="Yin Y."/>
            <person name="Aken B."/>
            <person name="Zhang G."/>
            <person name="Irie N."/>
        </authorList>
    </citation>
    <scope>NUCLEOTIDE SEQUENCE [LARGE SCALE GENOMIC DNA]</scope>
</reference>
<evidence type="ECO:0000313" key="2">
    <source>
        <dbReference type="Proteomes" id="UP000031443"/>
    </source>
</evidence>
<gene>
    <name evidence="1" type="ORF">UY3_00664</name>
</gene>
<name>M7BXY0_CHEMY</name>
<evidence type="ECO:0000313" key="1">
    <source>
        <dbReference type="EMBL" id="EMP42074.1"/>
    </source>
</evidence>
<proteinExistence type="predicted"/>
<organism evidence="1 2">
    <name type="scientific">Chelonia mydas</name>
    <name type="common">Green sea-turtle</name>
    <name type="synonym">Chelonia agassizi</name>
    <dbReference type="NCBI Taxonomy" id="8469"/>
    <lineage>
        <taxon>Eukaryota</taxon>
        <taxon>Metazoa</taxon>
        <taxon>Chordata</taxon>
        <taxon>Craniata</taxon>
        <taxon>Vertebrata</taxon>
        <taxon>Euteleostomi</taxon>
        <taxon>Archelosauria</taxon>
        <taxon>Testudinata</taxon>
        <taxon>Testudines</taxon>
        <taxon>Cryptodira</taxon>
        <taxon>Durocryptodira</taxon>
        <taxon>Americhelydia</taxon>
        <taxon>Chelonioidea</taxon>
        <taxon>Cheloniidae</taxon>
        <taxon>Chelonia</taxon>
    </lineage>
</organism>
<accession>M7BXY0</accession>
<dbReference type="EMBL" id="KB478633">
    <property type="protein sequence ID" value="EMP42074.1"/>
    <property type="molecule type" value="Genomic_DNA"/>
</dbReference>
<sequence length="172" mass="18336">MPVPRVLAVPRAMVFAVTNKHGTSRALGSSRWLINGYRLALILLLDPLALTPGTMKNPSAASLHPPDGRIGTLLIMGLILIFCPFDIPLASRKCFLIYTGGELEPKETKATSTLQRHGYGAAPVPPVLRSVEASCFNGRGFSSDVVNPPLREAVATSTEGFVCWSSRVPPGG</sequence>
<protein>
    <submittedName>
        <fullName evidence="1">Uncharacterized protein</fullName>
    </submittedName>
</protein>